<evidence type="ECO:0000313" key="2">
    <source>
        <dbReference type="EMBL" id="SDF99188.1"/>
    </source>
</evidence>
<evidence type="ECO:0000256" key="1">
    <source>
        <dbReference type="SAM" id="MobiDB-lite"/>
    </source>
</evidence>
<dbReference type="EMBL" id="FNAE01000021">
    <property type="protein sequence ID" value="SDF99188.1"/>
    <property type="molecule type" value="Genomic_DNA"/>
</dbReference>
<reference evidence="2 3" key="1">
    <citation type="submission" date="2016-10" db="EMBL/GenBank/DDBJ databases">
        <authorList>
            <person name="de Groot N.N."/>
        </authorList>
    </citation>
    <scope>NUCLEOTIDE SEQUENCE [LARGE SCALE GENOMIC DNA]</scope>
    <source>
        <strain evidence="2 3">JCM 10630</strain>
    </source>
</reference>
<sequence>MQRFPLLAQTGKPVLPMNGKAISQLQQQLGGQLITIKRSAKALADRGPGLVDNSGSIDRHVDVDTHTNDNMTDICRIPGQFQENPGYLATIDQHVVRPFESRAVDATALQSSSDRKPDSQTQGFHLTHATVYTQNDTAVKVLGKRTGPDAPPPTTPSSLTLSKQNERCTRPRIEAAKDLGIGGVNAGLDSDRPIHAFSTMRYLPGIEQGHGRRQPIASARNLEHLDPQLSLQALQLLPDGTATYPKRRPKGFTGMESTILQKFQQFQHARPRYEQGWHDNDEASACIENGKQKKAAQRKDHDRAQYPTRKSQTIKIKSDKATFKVAFL</sequence>
<protein>
    <submittedName>
        <fullName evidence="2">Uncharacterized protein</fullName>
    </submittedName>
</protein>
<name>A0A1G7QL29_9GAMM</name>
<dbReference type="AlphaFoldDB" id="A0A1G7QL29"/>
<organism evidence="2 3">
    <name type="scientific">Ectopseudomonas alcaliphila</name>
    <dbReference type="NCBI Taxonomy" id="101564"/>
    <lineage>
        <taxon>Bacteria</taxon>
        <taxon>Pseudomonadati</taxon>
        <taxon>Pseudomonadota</taxon>
        <taxon>Gammaproteobacteria</taxon>
        <taxon>Pseudomonadales</taxon>
        <taxon>Pseudomonadaceae</taxon>
        <taxon>Ectopseudomonas</taxon>
    </lineage>
</organism>
<proteinExistence type="predicted"/>
<feature type="region of interest" description="Disordered" evidence="1">
    <location>
        <begin position="144"/>
        <end position="165"/>
    </location>
</feature>
<accession>A0A1G7QL29</accession>
<dbReference type="Proteomes" id="UP000182413">
    <property type="component" value="Unassembled WGS sequence"/>
</dbReference>
<gene>
    <name evidence="2" type="ORF">SAMN05216575_1211</name>
</gene>
<feature type="region of interest" description="Disordered" evidence="1">
    <location>
        <begin position="290"/>
        <end position="313"/>
    </location>
</feature>
<evidence type="ECO:0000313" key="3">
    <source>
        <dbReference type="Proteomes" id="UP000182413"/>
    </source>
</evidence>